<dbReference type="InterPro" id="IPR046450">
    <property type="entry name" value="PA_dom_sf"/>
</dbReference>
<dbReference type="InterPro" id="IPR015500">
    <property type="entry name" value="Peptidase_S8_subtilisin-rel"/>
</dbReference>
<evidence type="ECO:0000256" key="10">
    <source>
        <dbReference type="RuleBase" id="RU003355"/>
    </source>
</evidence>
<evidence type="ECO:0000313" key="14">
    <source>
        <dbReference type="Proteomes" id="UP000257143"/>
    </source>
</evidence>
<proteinExistence type="inferred from homology"/>
<evidence type="ECO:0000256" key="9">
    <source>
        <dbReference type="PROSITE-ProRule" id="PRU01240"/>
    </source>
</evidence>
<evidence type="ECO:0000259" key="11">
    <source>
        <dbReference type="Pfam" id="PF00082"/>
    </source>
</evidence>
<dbReference type="PROSITE" id="PS00136">
    <property type="entry name" value="SUBTILASE_ASP"/>
    <property type="match status" value="1"/>
</dbReference>
<dbReference type="GO" id="GO:0004252">
    <property type="term" value="F:serine-type endopeptidase activity"/>
    <property type="evidence" value="ECO:0007669"/>
    <property type="project" value="UniProtKB-UniRule"/>
</dbReference>
<comment type="similarity">
    <text evidence="1 9 10">Belongs to the peptidase S8 family.</text>
</comment>
<dbReference type="CDD" id="cd02133">
    <property type="entry name" value="PA_C5a_like"/>
    <property type="match status" value="1"/>
</dbReference>
<dbReference type="InterPro" id="IPR034213">
    <property type="entry name" value="S8_Vpr-like"/>
</dbReference>
<dbReference type="PROSITE" id="PS00138">
    <property type="entry name" value="SUBTILASE_SER"/>
    <property type="match status" value="1"/>
</dbReference>
<dbReference type="InterPro" id="IPR050131">
    <property type="entry name" value="Peptidase_S8_subtilisin-like"/>
</dbReference>
<keyword evidence="14" id="KW-1185">Reference proteome</keyword>
<keyword evidence="6 9" id="KW-0378">Hydrolase</keyword>
<dbReference type="EMBL" id="PIOC01000001">
    <property type="protein sequence ID" value="RDW22267.1"/>
    <property type="molecule type" value="Genomic_DNA"/>
</dbReference>
<dbReference type="RefSeq" id="WP_115771125.1">
    <property type="nucleotide sequence ID" value="NZ_PIOC01000001.1"/>
</dbReference>
<evidence type="ECO:0000256" key="1">
    <source>
        <dbReference type="ARBA" id="ARBA00011073"/>
    </source>
</evidence>
<dbReference type="CDD" id="cd07474">
    <property type="entry name" value="Peptidases_S8_subtilisin_Vpr-like"/>
    <property type="match status" value="1"/>
</dbReference>
<feature type="active site" description="Charge relay system" evidence="8 9">
    <location>
        <position position="134"/>
    </location>
</feature>
<dbReference type="Gene3D" id="3.50.30.30">
    <property type="match status" value="1"/>
</dbReference>
<accession>A0A3D8Q2S9</accession>
<dbReference type="PROSITE" id="PS51892">
    <property type="entry name" value="SUBTILASE"/>
    <property type="match status" value="1"/>
</dbReference>
<evidence type="ECO:0000256" key="6">
    <source>
        <dbReference type="ARBA" id="ARBA00022801"/>
    </source>
</evidence>
<dbReference type="Pfam" id="PF00082">
    <property type="entry name" value="Peptidase_S8"/>
    <property type="match status" value="1"/>
</dbReference>
<name>A0A3D8Q2S9_9BACI</name>
<dbReference type="PRINTS" id="PR00723">
    <property type="entry name" value="SUBTILISIN"/>
</dbReference>
<comment type="caution">
    <text evidence="13">The sequence shown here is derived from an EMBL/GenBank/DDBJ whole genome shotgun (WGS) entry which is preliminary data.</text>
</comment>
<dbReference type="Gene3D" id="3.40.50.200">
    <property type="entry name" value="Peptidase S8/S53 domain"/>
    <property type="match status" value="1"/>
</dbReference>
<evidence type="ECO:0000256" key="3">
    <source>
        <dbReference type="ARBA" id="ARBA00022525"/>
    </source>
</evidence>
<keyword evidence="5" id="KW-0732">Signal</keyword>
<dbReference type="InterPro" id="IPR022398">
    <property type="entry name" value="Peptidase_S8_His-AS"/>
</dbReference>
<dbReference type="OrthoDB" id="9798386at2"/>
<dbReference type="Proteomes" id="UP000257143">
    <property type="component" value="Unassembled WGS sequence"/>
</dbReference>
<feature type="active site" description="Charge relay system" evidence="8 9">
    <location>
        <position position="462"/>
    </location>
</feature>
<evidence type="ECO:0000313" key="13">
    <source>
        <dbReference type="EMBL" id="RDW22267.1"/>
    </source>
</evidence>
<feature type="active site" description="Charge relay system" evidence="8 9">
    <location>
        <position position="174"/>
    </location>
</feature>
<dbReference type="Pfam" id="PF02225">
    <property type="entry name" value="PA"/>
    <property type="match status" value="1"/>
</dbReference>
<dbReference type="InterPro" id="IPR036852">
    <property type="entry name" value="Peptidase_S8/S53_dom_sf"/>
</dbReference>
<evidence type="ECO:0000256" key="2">
    <source>
        <dbReference type="ARBA" id="ARBA00022512"/>
    </source>
</evidence>
<keyword evidence="3" id="KW-0964">Secreted</keyword>
<keyword evidence="4 9" id="KW-0645">Protease</keyword>
<evidence type="ECO:0000256" key="5">
    <source>
        <dbReference type="ARBA" id="ARBA00022729"/>
    </source>
</evidence>
<dbReference type="InterPro" id="IPR023827">
    <property type="entry name" value="Peptidase_S8_Asp-AS"/>
</dbReference>
<organism evidence="13 14">
    <name type="scientific">Oceanobacillus arenosus</name>
    <dbReference type="NCBI Taxonomy" id="1229153"/>
    <lineage>
        <taxon>Bacteria</taxon>
        <taxon>Bacillati</taxon>
        <taxon>Bacillota</taxon>
        <taxon>Bacilli</taxon>
        <taxon>Bacillales</taxon>
        <taxon>Bacillaceae</taxon>
        <taxon>Oceanobacillus</taxon>
    </lineage>
</organism>
<evidence type="ECO:0000256" key="8">
    <source>
        <dbReference type="PIRSR" id="PIRSR615500-1"/>
    </source>
</evidence>
<evidence type="ECO:0000256" key="4">
    <source>
        <dbReference type="ARBA" id="ARBA00022670"/>
    </source>
</evidence>
<evidence type="ECO:0000256" key="7">
    <source>
        <dbReference type="ARBA" id="ARBA00022825"/>
    </source>
</evidence>
<reference evidence="14" key="1">
    <citation type="submission" date="2017-11" db="EMBL/GenBank/DDBJ databases">
        <authorList>
            <person name="Zhu W."/>
        </authorList>
    </citation>
    <scope>NUCLEOTIDE SEQUENCE [LARGE SCALE GENOMIC DNA]</scope>
    <source>
        <strain evidence="14">CAU 1183</strain>
    </source>
</reference>
<evidence type="ECO:0000259" key="12">
    <source>
        <dbReference type="Pfam" id="PF02225"/>
    </source>
</evidence>
<dbReference type="GO" id="GO:0006508">
    <property type="term" value="P:proteolysis"/>
    <property type="evidence" value="ECO:0007669"/>
    <property type="project" value="UniProtKB-KW"/>
</dbReference>
<feature type="domain" description="Peptidase S8/S53" evidence="11">
    <location>
        <begin position="125"/>
        <end position="495"/>
    </location>
</feature>
<dbReference type="SUPFAM" id="SSF52743">
    <property type="entry name" value="Subtilisin-like"/>
    <property type="match status" value="1"/>
</dbReference>
<dbReference type="PANTHER" id="PTHR43806:SF65">
    <property type="entry name" value="SERINE PROTEASE APRX"/>
    <property type="match status" value="1"/>
</dbReference>
<protein>
    <submittedName>
        <fullName evidence="13">Peptidase S8</fullName>
    </submittedName>
</protein>
<sequence>MRKYIVFLTVCLAIIFIHHPISSQASRPLESVIIEVEGDPNVHKEYIEKYHPYVEVVATYEKLFHGLALKGTADKLAKMESLTFIKAIHQVQTYEALDPVIIKSLSESSQDLVLPSDLNTTEYTGKGVKVAVIDTGIDYNHTDLQMNYKAGYDLVDLDDDPMETVPGEGIPTLHGTHVAGIIAANGELKGVAPDAEIHAYRALGPGGAGTSVQVIAAMEQAVTDGVDVINLSLGNSVNGPDYPTSVAVNRAVDLGIPVVIANGNSGPNNWTVGAPATAEKALSVGALTNPQQVPFLFEAISNREIPLTAMMGASSWNLKKSYPIVDGLQAAEGMRGKIAVFKRGDIPFFQMAKKAEENGAVAAVIFNNKDELFQGSIESREGVITIPVAAISKQDGEWLMQQLETNKHYYETMYKETASTIAPFSSRGPVTVNWEIKPDILAPGTNILSTIPGGYQALQGTSMAAPHVTGVIALIKEAHPNWTVSQIYDAIRTTAAPIFSEEGKIVAPIEQGMGKIRPQEAIKTPFIIHHSQLAFGKIEAYSDTKTLNIEIENTTNDTQTYTFDIPKKDKGITWKLPQSFSVEKHETKNIPIELQVTSPQLEDGIHQGWLTINQNHHSYLLPYLFINQQADNPKAMGFEFSLKPFSDDSYQYNLYVTESVERVEVDLYTPDSLLFNRNLLEADDLQIGMNTGEIKKRDIGEPGHYTAIITVYLENGNYESQEIPLTIDSKKNNAS</sequence>
<feature type="domain" description="PA" evidence="12">
    <location>
        <begin position="328"/>
        <end position="399"/>
    </location>
</feature>
<dbReference type="AlphaFoldDB" id="A0A3D8Q2S9"/>
<dbReference type="PROSITE" id="PS00137">
    <property type="entry name" value="SUBTILASE_HIS"/>
    <property type="match status" value="1"/>
</dbReference>
<dbReference type="InterPro" id="IPR023828">
    <property type="entry name" value="Peptidase_S8_Ser-AS"/>
</dbReference>
<dbReference type="SUPFAM" id="SSF52025">
    <property type="entry name" value="PA domain"/>
    <property type="match status" value="1"/>
</dbReference>
<keyword evidence="2" id="KW-0134">Cell wall</keyword>
<keyword evidence="7 9" id="KW-0720">Serine protease</keyword>
<dbReference type="InterPro" id="IPR003137">
    <property type="entry name" value="PA_domain"/>
</dbReference>
<dbReference type="PANTHER" id="PTHR43806">
    <property type="entry name" value="PEPTIDASE S8"/>
    <property type="match status" value="1"/>
</dbReference>
<dbReference type="InterPro" id="IPR000209">
    <property type="entry name" value="Peptidase_S8/S53_dom"/>
</dbReference>
<gene>
    <name evidence="13" type="ORF">CWR48_00740</name>
</gene>